<protein>
    <submittedName>
        <fullName evidence="3">Lysine-specific demethylase</fullName>
    </submittedName>
</protein>
<evidence type="ECO:0000313" key="3">
    <source>
        <dbReference type="EMBL" id="KAL0484576.1"/>
    </source>
</evidence>
<evidence type="ECO:0000313" key="4">
    <source>
        <dbReference type="Proteomes" id="UP001431209"/>
    </source>
</evidence>
<feature type="domain" description="Cupin-like" evidence="2">
    <location>
        <begin position="213"/>
        <end position="412"/>
    </location>
</feature>
<organism evidence="3 4">
    <name type="scientific">Acrasis kona</name>
    <dbReference type="NCBI Taxonomy" id="1008807"/>
    <lineage>
        <taxon>Eukaryota</taxon>
        <taxon>Discoba</taxon>
        <taxon>Heterolobosea</taxon>
        <taxon>Tetramitia</taxon>
        <taxon>Eutetramitia</taxon>
        <taxon>Acrasidae</taxon>
        <taxon>Acrasis</taxon>
    </lineage>
</organism>
<keyword evidence="1" id="KW-0812">Transmembrane</keyword>
<dbReference type="EMBL" id="JAOPGA020001054">
    <property type="protein sequence ID" value="KAL0484576.1"/>
    <property type="molecule type" value="Genomic_DNA"/>
</dbReference>
<dbReference type="Proteomes" id="UP001431209">
    <property type="component" value="Unassembled WGS sequence"/>
</dbReference>
<feature type="transmembrane region" description="Helical" evidence="1">
    <location>
        <begin position="101"/>
        <end position="120"/>
    </location>
</feature>
<keyword evidence="4" id="KW-1185">Reference proteome</keyword>
<keyword evidence="1" id="KW-1133">Transmembrane helix</keyword>
<dbReference type="Pfam" id="PF13621">
    <property type="entry name" value="Cupin_8"/>
    <property type="match status" value="1"/>
</dbReference>
<accession>A0AAW2Z620</accession>
<dbReference type="AlphaFoldDB" id="A0AAW2Z620"/>
<dbReference type="InterPro" id="IPR041667">
    <property type="entry name" value="Cupin_8"/>
</dbReference>
<keyword evidence="1" id="KW-0472">Membrane</keyword>
<sequence>MSNRKLFDGFNDLESPSIDSFDLQNLNKKKISSQSLTPKFVRQESPTTSFERIKFGDKQPDQKETFQFASNPIDSDEFQFQKRRRNYDGVRSFMISNKSTIIFIILTFVLGLILGSISNFRQQPEPVPKLEKDKTRTLSRIVNSTGGEIISLPKQFGFADQLFVKDLPKLNQHLFLNILRTVPKKDAELLLDHVQIYPQTNKEDIWTISTRSRAAILKGVCATWKAISKWTNDKHLSKLVGTKTVSVEFSSIPEFTARSTKQQMKMKKFLKEYKTSNYRLSEQSFNNVRILLKDIVLKPSLTSSPHLRVGKPKLDMYYGKKKISLRTPLNEEFLLCQVQGSQNIDLYNYTQIDLIKRDPIHPANSDNPDSYPLFGLSKPSSISLTAGDCLWIPSMWWYSIQGGDSRNIAISWRIQIPSKLSTLSTTAISK</sequence>
<dbReference type="PANTHER" id="PTHR12461">
    <property type="entry name" value="HYPOXIA-INDUCIBLE FACTOR 1 ALPHA INHIBITOR-RELATED"/>
    <property type="match status" value="1"/>
</dbReference>
<dbReference type="SUPFAM" id="SSF51197">
    <property type="entry name" value="Clavaminate synthase-like"/>
    <property type="match status" value="1"/>
</dbReference>
<dbReference type="Gene3D" id="2.60.120.650">
    <property type="entry name" value="Cupin"/>
    <property type="match status" value="1"/>
</dbReference>
<reference evidence="3 4" key="1">
    <citation type="submission" date="2024-03" db="EMBL/GenBank/DDBJ databases">
        <title>The Acrasis kona genome and developmental transcriptomes reveal deep origins of eukaryotic multicellular pathways.</title>
        <authorList>
            <person name="Sheikh S."/>
            <person name="Fu C.-J."/>
            <person name="Brown M.W."/>
            <person name="Baldauf S.L."/>
        </authorList>
    </citation>
    <scope>NUCLEOTIDE SEQUENCE [LARGE SCALE GENOMIC DNA]</scope>
    <source>
        <strain evidence="3 4">ATCC MYA-3509</strain>
    </source>
</reference>
<gene>
    <name evidence="3" type="ORF">AKO1_011578</name>
</gene>
<dbReference type="PANTHER" id="PTHR12461:SF105">
    <property type="entry name" value="HYPOXIA-INDUCIBLE FACTOR 1-ALPHA INHIBITOR"/>
    <property type="match status" value="1"/>
</dbReference>
<evidence type="ECO:0000256" key="1">
    <source>
        <dbReference type="SAM" id="Phobius"/>
    </source>
</evidence>
<name>A0AAW2Z620_9EUKA</name>
<evidence type="ECO:0000259" key="2">
    <source>
        <dbReference type="Pfam" id="PF13621"/>
    </source>
</evidence>
<comment type="caution">
    <text evidence="3">The sequence shown here is derived from an EMBL/GenBank/DDBJ whole genome shotgun (WGS) entry which is preliminary data.</text>
</comment>
<proteinExistence type="predicted"/>